<evidence type="ECO:0000313" key="2">
    <source>
        <dbReference type="EMBL" id="OYQ35175.1"/>
    </source>
</evidence>
<proteinExistence type="predicted"/>
<organism evidence="2 3">
    <name type="scientific">Niveispirillum lacus</name>
    <dbReference type="NCBI Taxonomy" id="1981099"/>
    <lineage>
        <taxon>Bacteria</taxon>
        <taxon>Pseudomonadati</taxon>
        <taxon>Pseudomonadota</taxon>
        <taxon>Alphaproteobacteria</taxon>
        <taxon>Rhodospirillales</taxon>
        <taxon>Azospirillaceae</taxon>
        <taxon>Niveispirillum</taxon>
    </lineage>
</organism>
<feature type="domain" description="DUF6841" evidence="1">
    <location>
        <begin position="12"/>
        <end position="129"/>
    </location>
</feature>
<dbReference type="InterPro" id="IPR049219">
    <property type="entry name" value="DUF6841"/>
</dbReference>
<dbReference type="SUPFAM" id="SSF54427">
    <property type="entry name" value="NTF2-like"/>
    <property type="match status" value="1"/>
</dbReference>
<protein>
    <recommendedName>
        <fullName evidence="1">DUF6841 domain-containing protein</fullName>
    </recommendedName>
</protein>
<comment type="caution">
    <text evidence="2">The sequence shown here is derived from an EMBL/GenBank/DDBJ whole genome shotgun (WGS) entry which is preliminary data.</text>
</comment>
<dbReference type="EMBL" id="NOXU01000026">
    <property type="protein sequence ID" value="OYQ35175.1"/>
    <property type="molecule type" value="Genomic_DNA"/>
</dbReference>
<evidence type="ECO:0000313" key="3">
    <source>
        <dbReference type="Proteomes" id="UP000216998"/>
    </source>
</evidence>
<dbReference type="OrthoDB" id="7352051at2"/>
<reference evidence="2 3" key="1">
    <citation type="submission" date="2017-07" db="EMBL/GenBank/DDBJ databases">
        <title>Niveispirillum cyanobacteriorum sp. nov., isolated from cyanobacterial aggregates in a eutrophic lake.</title>
        <authorList>
            <person name="Cai H."/>
        </authorList>
    </citation>
    <scope>NUCLEOTIDE SEQUENCE [LARGE SCALE GENOMIC DNA]</scope>
    <source>
        <strain evidence="3">TH1-14</strain>
    </source>
</reference>
<keyword evidence="3" id="KW-1185">Reference proteome</keyword>
<dbReference type="Proteomes" id="UP000216998">
    <property type="component" value="Unassembled WGS sequence"/>
</dbReference>
<dbReference type="Gene3D" id="3.10.450.50">
    <property type="match status" value="1"/>
</dbReference>
<dbReference type="RefSeq" id="WP_094455528.1">
    <property type="nucleotide sequence ID" value="NZ_NOXU01000026.1"/>
</dbReference>
<sequence>MTDSSQIGAEAAAYFNGYSAAFAAYDTDRVAALFDQPLTVLTAAKPIVYGDPAAVRAYVDGMLDTYRHIGLAWPVPAAVWAWPCGENLARAEVLWLLRSADRAEIMRFSTSYVLRRDGEAGWRVAVVISYEEPVKLPAGA</sequence>
<dbReference type="AlphaFoldDB" id="A0A255Z2Q8"/>
<dbReference type="Pfam" id="PF20795">
    <property type="entry name" value="DUF6841"/>
    <property type="match status" value="1"/>
</dbReference>
<evidence type="ECO:0000259" key="1">
    <source>
        <dbReference type="Pfam" id="PF20795"/>
    </source>
</evidence>
<dbReference type="InterPro" id="IPR032710">
    <property type="entry name" value="NTF2-like_dom_sf"/>
</dbReference>
<gene>
    <name evidence="2" type="ORF">CHU95_08030</name>
</gene>
<name>A0A255Z2Q8_9PROT</name>
<accession>A0A255Z2Q8</accession>